<evidence type="ECO:0000256" key="1">
    <source>
        <dbReference type="SAM" id="MobiDB-lite"/>
    </source>
</evidence>
<feature type="compositionally biased region" description="Pro residues" evidence="1">
    <location>
        <begin position="10"/>
        <end position="22"/>
    </location>
</feature>
<dbReference type="Proteomes" id="UP001381693">
    <property type="component" value="Unassembled WGS sequence"/>
</dbReference>
<name>A0AAN9A9D9_HALRR</name>
<keyword evidence="3" id="KW-1185">Reference proteome</keyword>
<dbReference type="AlphaFoldDB" id="A0AAN9A9D9"/>
<evidence type="ECO:0000313" key="3">
    <source>
        <dbReference type="Proteomes" id="UP001381693"/>
    </source>
</evidence>
<feature type="region of interest" description="Disordered" evidence="1">
    <location>
        <begin position="1"/>
        <end position="57"/>
    </location>
</feature>
<accession>A0AAN9A9D9</accession>
<feature type="compositionally biased region" description="Polar residues" evidence="1">
    <location>
        <begin position="24"/>
        <end position="56"/>
    </location>
</feature>
<dbReference type="EMBL" id="JAXCGZ010007598">
    <property type="protein sequence ID" value="KAK7079014.1"/>
    <property type="molecule type" value="Genomic_DNA"/>
</dbReference>
<organism evidence="2 3">
    <name type="scientific">Halocaridina rubra</name>
    <name type="common">Hawaiian red shrimp</name>
    <dbReference type="NCBI Taxonomy" id="373956"/>
    <lineage>
        <taxon>Eukaryota</taxon>
        <taxon>Metazoa</taxon>
        <taxon>Ecdysozoa</taxon>
        <taxon>Arthropoda</taxon>
        <taxon>Crustacea</taxon>
        <taxon>Multicrustacea</taxon>
        <taxon>Malacostraca</taxon>
        <taxon>Eumalacostraca</taxon>
        <taxon>Eucarida</taxon>
        <taxon>Decapoda</taxon>
        <taxon>Pleocyemata</taxon>
        <taxon>Caridea</taxon>
        <taxon>Atyoidea</taxon>
        <taxon>Atyidae</taxon>
        <taxon>Halocaridina</taxon>
    </lineage>
</organism>
<protein>
    <submittedName>
        <fullName evidence="2">Uncharacterized protein</fullName>
    </submittedName>
</protein>
<gene>
    <name evidence="2" type="ORF">SK128_002772</name>
</gene>
<evidence type="ECO:0000313" key="2">
    <source>
        <dbReference type="EMBL" id="KAK7079014.1"/>
    </source>
</evidence>
<sequence>MTVRYQRIASPPPSLHKPPPGPSHQRTGSSPATLQNVSPSSSPGGCTQTVTTTPQGAQAIRTNCRPHVPILHHQRHRRKVLEWVLQHAQIIVLKTPIPIKTSYLFERAFFN</sequence>
<feature type="non-terminal residue" evidence="2">
    <location>
        <position position="111"/>
    </location>
</feature>
<reference evidence="2 3" key="1">
    <citation type="submission" date="2023-11" db="EMBL/GenBank/DDBJ databases">
        <title>Halocaridina rubra genome assembly.</title>
        <authorList>
            <person name="Smith C."/>
        </authorList>
    </citation>
    <scope>NUCLEOTIDE SEQUENCE [LARGE SCALE GENOMIC DNA]</scope>
    <source>
        <strain evidence="2">EP-1</strain>
        <tissue evidence="2">Whole</tissue>
    </source>
</reference>
<proteinExistence type="predicted"/>
<comment type="caution">
    <text evidence="2">The sequence shown here is derived from an EMBL/GenBank/DDBJ whole genome shotgun (WGS) entry which is preliminary data.</text>
</comment>